<organism evidence="2 3">
    <name type="scientific">Popillia japonica</name>
    <name type="common">Japanese beetle</name>
    <dbReference type="NCBI Taxonomy" id="7064"/>
    <lineage>
        <taxon>Eukaryota</taxon>
        <taxon>Metazoa</taxon>
        <taxon>Ecdysozoa</taxon>
        <taxon>Arthropoda</taxon>
        <taxon>Hexapoda</taxon>
        <taxon>Insecta</taxon>
        <taxon>Pterygota</taxon>
        <taxon>Neoptera</taxon>
        <taxon>Endopterygota</taxon>
        <taxon>Coleoptera</taxon>
        <taxon>Polyphaga</taxon>
        <taxon>Scarabaeiformia</taxon>
        <taxon>Scarabaeidae</taxon>
        <taxon>Rutelinae</taxon>
        <taxon>Popillia</taxon>
    </lineage>
</organism>
<feature type="signal peptide" evidence="1">
    <location>
        <begin position="1"/>
        <end position="20"/>
    </location>
</feature>
<evidence type="ECO:0000313" key="2">
    <source>
        <dbReference type="EMBL" id="KAK9692510.1"/>
    </source>
</evidence>
<feature type="chain" id="PRO_5043754946" description="Glycine-rich protein" evidence="1">
    <location>
        <begin position="21"/>
        <end position="85"/>
    </location>
</feature>
<keyword evidence="3" id="KW-1185">Reference proteome</keyword>
<gene>
    <name evidence="2" type="ORF">QE152_g35088</name>
</gene>
<accession>A0AAW1IRW3</accession>
<dbReference type="EMBL" id="JASPKY010000578">
    <property type="protein sequence ID" value="KAK9692510.1"/>
    <property type="molecule type" value="Genomic_DNA"/>
</dbReference>
<protein>
    <recommendedName>
        <fullName evidence="4">Glycine-rich protein</fullName>
    </recommendedName>
</protein>
<name>A0AAW1IRW3_POPJA</name>
<reference evidence="2 3" key="1">
    <citation type="journal article" date="2024" name="BMC Genomics">
        <title>De novo assembly and annotation of Popillia japonica's genome with initial clues to its potential as an invasive pest.</title>
        <authorList>
            <person name="Cucini C."/>
            <person name="Boschi S."/>
            <person name="Funari R."/>
            <person name="Cardaioli E."/>
            <person name="Iannotti N."/>
            <person name="Marturano G."/>
            <person name="Paoli F."/>
            <person name="Bruttini M."/>
            <person name="Carapelli A."/>
            <person name="Frati F."/>
            <person name="Nardi F."/>
        </authorList>
    </citation>
    <scope>NUCLEOTIDE SEQUENCE [LARGE SCALE GENOMIC DNA]</scope>
    <source>
        <strain evidence="2">DMR45628</strain>
    </source>
</reference>
<dbReference type="Proteomes" id="UP001458880">
    <property type="component" value="Unassembled WGS sequence"/>
</dbReference>
<keyword evidence="1" id="KW-0732">Signal</keyword>
<evidence type="ECO:0000256" key="1">
    <source>
        <dbReference type="SAM" id="SignalP"/>
    </source>
</evidence>
<comment type="caution">
    <text evidence="2">The sequence shown here is derived from an EMBL/GenBank/DDBJ whole genome shotgun (WGS) entry which is preliminary data.</text>
</comment>
<evidence type="ECO:0000313" key="3">
    <source>
        <dbReference type="Proteomes" id="UP001458880"/>
    </source>
</evidence>
<dbReference type="AlphaFoldDB" id="A0AAW1IRW3"/>
<proteinExistence type="predicted"/>
<evidence type="ECO:0008006" key="4">
    <source>
        <dbReference type="Google" id="ProtNLM"/>
    </source>
</evidence>
<sequence length="85" mass="8376">MKIQLQIFFLSLMSATLTSSLKHKRGIDYNSGGASGGGSDGGDIYGGYFSSSGELDLSSLGGDDIGGHGGFGGESAGLGGGLLVN</sequence>